<keyword evidence="2" id="KW-1185">Reference proteome</keyword>
<evidence type="ECO:0000313" key="2">
    <source>
        <dbReference type="Proteomes" id="UP000822688"/>
    </source>
</evidence>
<organism evidence="1 2">
    <name type="scientific">Ceratodon purpureus</name>
    <name type="common">Fire moss</name>
    <name type="synonym">Dicranum purpureum</name>
    <dbReference type="NCBI Taxonomy" id="3225"/>
    <lineage>
        <taxon>Eukaryota</taxon>
        <taxon>Viridiplantae</taxon>
        <taxon>Streptophyta</taxon>
        <taxon>Embryophyta</taxon>
        <taxon>Bryophyta</taxon>
        <taxon>Bryophytina</taxon>
        <taxon>Bryopsida</taxon>
        <taxon>Dicranidae</taxon>
        <taxon>Pseudoditrichales</taxon>
        <taxon>Ditrichaceae</taxon>
        <taxon>Ceratodon</taxon>
    </lineage>
</organism>
<name>A0A8T0ID62_CERPU</name>
<protein>
    <submittedName>
        <fullName evidence="1">Uncharacterized protein</fullName>
    </submittedName>
</protein>
<evidence type="ECO:0000313" key="1">
    <source>
        <dbReference type="EMBL" id="KAG0580781.1"/>
    </source>
</evidence>
<dbReference type="AlphaFoldDB" id="A0A8T0ID62"/>
<reference evidence="1" key="1">
    <citation type="submission" date="2020-06" db="EMBL/GenBank/DDBJ databases">
        <title>WGS assembly of Ceratodon purpureus strain R40.</title>
        <authorList>
            <person name="Carey S.B."/>
            <person name="Jenkins J."/>
            <person name="Shu S."/>
            <person name="Lovell J.T."/>
            <person name="Sreedasyam A."/>
            <person name="Maumus F."/>
            <person name="Tiley G.P."/>
            <person name="Fernandez-Pozo N."/>
            <person name="Barry K."/>
            <person name="Chen C."/>
            <person name="Wang M."/>
            <person name="Lipzen A."/>
            <person name="Daum C."/>
            <person name="Saski C.A."/>
            <person name="Payton A.C."/>
            <person name="Mcbreen J.C."/>
            <person name="Conrad R.E."/>
            <person name="Kollar L.M."/>
            <person name="Olsson S."/>
            <person name="Huttunen S."/>
            <person name="Landis J.B."/>
            <person name="Wickett N.J."/>
            <person name="Johnson M.G."/>
            <person name="Rensing S.A."/>
            <person name="Grimwood J."/>
            <person name="Schmutz J."/>
            <person name="Mcdaniel S.F."/>
        </authorList>
    </citation>
    <scope>NUCLEOTIDE SEQUENCE</scope>
    <source>
        <strain evidence="1">R40</strain>
    </source>
</reference>
<gene>
    <name evidence="1" type="ORF">KC19_4G198700</name>
</gene>
<proteinExistence type="predicted"/>
<accession>A0A8T0ID62</accession>
<comment type="caution">
    <text evidence="1">The sequence shown here is derived from an EMBL/GenBank/DDBJ whole genome shotgun (WGS) entry which is preliminary data.</text>
</comment>
<dbReference type="EMBL" id="CM026424">
    <property type="protein sequence ID" value="KAG0580781.1"/>
    <property type="molecule type" value="Genomic_DNA"/>
</dbReference>
<sequence length="100" mass="11629">MCMHKSPLIALTTLEHLIQPTQEVWSQISRLLPYFLEDTLENEVHRYIDVHTDQDSRDQDPGCNSSIFRRPSIFAILTEDTSKVLTCSRDCQIHILKTIM</sequence>
<dbReference type="Proteomes" id="UP000822688">
    <property type="component" value="Chromosome 4"/>
</dbReference>